<protein>
    <submittedName>
        <fullName evidence="1">Uncharacterized protein</fullName>
    </submittedName>
</protein>
<dbReference type="InParanoid" id="A0A165P5P6"/>
<evidence type="ECO:0000313" key="2">
    <source>
        <dbReference type="Proteomes" id="UP000076761"/>
    </source>
</evidence>
<name>A0A165P5P6_9AGAM</name>
<sequence>MLENDITDVLDETFSTTDDCFNEIVTVLLIPGDKNIPVTENKRNMCIVSKEMFSVFNEDELEWLIDDISDVDV</sequence>
<accession>A0A165P5P6</accession>
<dbReference type="AlphaFoldDB" id="A0A165P5P6"/>
<dbReference type="SUPFAM" id="SSF56204">
    <property type="entry name" value="Hect, E3 ligase catalytic domain"/>
    <property type="match status" value="1"/>
</dbReference>
<organism evidence="1 2">
    <name type="scientific">Neolentinus lepideus HHB14362 ss-1</name>
    <dbReference type="NCBI Taxonomy" id="1314782"/>
    <lineage>
        <taxon>Eukaryota</taxon>
        <taxon>Fungi</taxon>
        <taxon>Dikarya</taxon>
        <taxon>Basidiomycota</taxon>
        <taxon>Agaricomycotina</taxon>
        <taxon>Agaricomycetes</taxon>
        <taxon>Gloeophyllales</taxon>
        <taxon>Gloeophyllaceae</taxon>
        <taxon>Neolentinus</taxon>
    </lineage>
</organism>
<dbReference type="OrthoDB" id="8068875at2759"/>
<dbReference type="InterPro" id="IPR035983">
    <property type="entry name" value="Hect_E3_ubiquitin_ligase"/>
</dbReference>
<dbReference type="GO" id="GO:0004842">
    <property type="term" value="F:ubiquitin-protein transferase activity"/>
    <property type="evidence" value="ECO:0007669"/>
    <property type="project" value="InterPro"/>
</dbReference>
<dbReference type="STRING" id="1314782.A0A165P5P6"/>
<dbReference type="EMBL" id="KV425618">
    <property type="protein sequence ID" value="KZT20557.1"/>
    <property type="molecule type" value="Genomic_DNA"/>
</dbReference>
<reference evidence="1 2" key="1">
    <citation type="journal article" date="2016" name="Mol. Biol. Evol.">
        <title>Comparative Genomics of Early-Diverging Mushroom-Forming Fungi Provides Insights into the Origins of Lignocellulose Decay Capabilities.</title>
        <authorList>
            <person name="Nagy L.G."/>
            <person name="Riley R."/>
            <person name="Tritt A."/>
            <person name="Adam C."/>
            <person name="Daum C."/>
            <person name="Floudas D."/>
            <person name="Sun H."/>
            <person name="Yadav J.S."/>
            <person name="Pangilinan J."/>
            <person name="Larsson K.H."/>
            <person name="Matsuura K."/>
            <person name="Barry K."/>
            <person name="Labutti K."/>
            <person name="Kuo R."/>
            <person name="Ohm R.A."/>
            <person name="Bhattacharya S.S."/>
            <person name="Shirouzu T."/>
            <person name="Yoshinaga Y."/>
            <person name="Martin F.M."/>
            <person name="Grigoriev I.V."/>
            <person name="Hibbett D.S."/>
        </authorList>
    </citation>
    <scope>NUCLEOTIDE SEQUENCE [LARGE SCALE GENOMIC DNA]</scope>
    <source>
        <strain evidence="1 2">HHB14362 ss-1</strain>
    </source>
</reference>
<gene>
    <name evidence="1" type="ORF">NEOLEDRAFT_1182414</name>
</gene>
<dbReference type="Gene3D" id="3.30.2160.10">
    <property type="entry name" value="Hect, E3 ligase catalytic domain"/>
    <property type="match status" value="1"/>
</dbReference>
<dbReference type="Proteomes" id="UP000076761">
    <property type="component" value="Unassembled WGS sequence"/>
</dbReference>
<proteinExistence type="predicted"/>
<evidence type="ECO:0000313" key="1">
    <source>
        <dbReference type="EMBL" id="KZT20557.1"/>
    </source>
</evidence>
<keyword evidence="2" id="KW-1185">Reference proteome</keyword>